<dbReference type="InterPro" id="IPR015939">
    <property type="entry name" value="Fum_Rdtase/Succ_DH_flav-like_C"/>
</dbReference>
<dbReference type="Proteomes" id="UP000886058">
    <property type="component" value="Unassembled WGS sequence"/>
</dbReference>
<dbReference type="FunFam" id="1.20.58.100:FF:000002">
    <property type="entry name" value="L-aspartate oxidase"/>
    <property type="match status" value="1"/>
</dbReference>
<dbReference type="Gene3D" id="3.50.50.60">
    <property type="entry name" value="FAD/NAD(P)-binding domain"/>
    <property type="match status" value="1"/>
</dbReference>
<dbReference type="Pfam" id="PF00890">
    <property type="entry name" value="FAD_binding_2"/>
    <property type="match status" value="1"/>
</dbReference>
<sequence>MTQEVKTDVLVIGSGIAGLYFAINMAEHAKVTIITKKESSTSNTNWAQGGIAATVDSNDDPKLHIADTLDAGAGLCDKEMVSLMVHEGPDHIRRLIELGVEFTTNPNHSLDLGKEGGHSRNRIVHAKDLTGREVETSLLERVKAHKNIELLEHHYAIELITEHHLGIKTNDITCYGAYVLDTVEKKKKSKKKKKLKKEPTKILAKVTMVASGGLGHVYLHTTNPDIATGDGIAMAYRAGAEIANMEFIQFHPTTLFHPKAKSFLISEAVRGFGGILRNGDGEAFMAEYDKRENLAPRDIVARAIDSEMKNSGDECVFLDVTHIDAEKVKEHFPYIYETCLGYGIDMTKEMIPVVPAAHYSCGGIRTDAHGRSTINRLYSCGETSCTGVHGANRLASNSLLEALVFAKRASDDIKKQLKKIDYEHEFPKWDDSGTDNQEEWILVEHNKRETQAIMNDYVGIVRSDLRLDRARRRIDFLKEETEAYYKKTKITPEIIELRNIIKVASLIIEGAIKRRESRGLHYTTDFPQKDNKHYLTDTVLRSF</sequence>
<feature type="coiled-coil region" evidence="13">
    <location>
        <begin position="460"/>
        <end position="487"/>
    </location>
</feature>
<evidence type="ECO:0000256" key="11">
    <source>
        <dbReference type="PIRSR" id="PIRSR000171-1"/>
    </source>
</evidence>
<reference evidence="16" key="1">
    <citation type="journal article" date="2020" name="mSystems">
        <title>Genome- and Community-Level Interaction Insights into Carbon Utilization and Element Cycling Functions of Hydrothermarchaeota in Hydrothermal Sediment.</title>
        <authorList>
            <person name="Zhou Z."/>
            <person name="Liu Y."/>
            <person name="Xu W."/>
            <person name="Pan J."/>
            <person name="Luo Z.H."/>
            <person name="Li M."/>
        </authorList>
    </citation>
    <scope>NUCLEOTIDE SEQUENCE [LARGE SCALE GENOMIC DNA]</scope>
    <source>
        <strain evidence="16">HyVt-633</strain>
    </source>
</reference>
<name>A0A7C5HIA8_9CHLB</name>
<dbReference type="Pfam" id="PF02910">
    <property type="entry name" value="Succ_DH_flav_C"/>
    <property type="match status" value="1"/>
</dbReference>
<feature type="domain" description="Fumarate reductase/succinate dehydrogenase flavoprotein-like C-terminal" evidence="15">
    <location>
        <begin position="448"/>
        <end position="540"/>
    </location>
</feature>
<evidence type="ECO:0000256" key="12">
    <source>
        <dbReference type="RuleBase" id="RU362049"/>
    </source>
</evidence>
<dbReference type="GO" id="GO:0008734">
    <property type="term" value="F:L-aspartate oxidase activity"/>
    <property type="evidence" value="ECO:0007669"/>
    <property type="project" value="UniProtKB-UniRule"/>
</dbReference>
<keyword evidence="7 12" id="KW-0274">FAD</keyword>
<evidence type="ECO:0000259" key="15">
    <source>
        <dbReference type="Pfam" id="PF02910"/>
    </source>
</evidence>
<evidence type="ECO:0000256" key="3">
    <source>
        <dbReference type="ARBA" id="ARBA00008562"/>
    </source>
</evidence>
<dbReference type="GO" id="GO:0005737">
    <property type="term" value="C:cytoplasm"/>
    <property type="evidence" value="ECO:0007669"/>
    <property type="project" value="UniProtKB-SubCell"/>
</dbReference>
<evidence type="ECO:0000256" key="6">
    <source>
        <dbReference type="ARBA" id="ARBA00022642"/>
    </source>
</evidence>
<keyword evidence="6 12" id="KW-0662">Pyridine nucleotide biosynthesis</keyword>
<gene>
    <name evidence="16" type="ORF">ENL07_08270</name>
</gene>
<keyword evidence="5 12" id="KW-0285">Flavoprotein</keyword>
<dbReference type="EC" id="1.4.3.16" evidence="4 10"/>
<keyword evidence="8 12" id="KW-0560">Oxidoreductase</keyword>
<dbReference type="InterPro" id="IPR027477">
    <property type="entry name" value="Succ_DH/fumarate_Rdtase_cat_sf"/>
</dbReference>
<comment type="cofactor">
    <cofactor evidence="1 12">
        <name>FAD</name>
        <dbReference type="ChEBI" id="CHEBI:57692"/>
    </cofactor>
</comment>
<dbReference type="InterPro" id="IPR003953">
    <property type="entry name" value="FAD-dep_OxRdtase_2_FAD-bd"/>
</dbReference>
<dbReference type="FunFam" id="3.90.700.10:FF:000002">
    <property type="entry name" value="L-aspartate oxidase"/>
    <property type="match status" value="1"/>
</dbReference>
<evidence type="ECO:0000256" key="5">
    <source>
        <dbReference type="ARBA" id="ARBA00022630"/>
    </source>
</evidence>
<feature type="domain" description="FAD-dependent oxidoreductase 2 FAD-binding" evidence="14">
    <location>
        <begin position="8"/>
        <end position="399"/>
    </location>
</feature>
<dbReference type="SUPFAM" id="SSF56425">
    <property type="entry name" value="Succinate dehydrogenase/fumarate reductase flavoprotein, catalytic domain"/>
    <property type="match status" value="1"/>
</dbReference>
<dbReference type="Gene3D" id="1.20.58.100">
    <property type="entry name" value="Fumarate reductase/succinate dehydrogenase flavoprotein-like, C-terminal domain"/>
    <property type="match status" value="1"/>
</dbReference>
<evidence type="ECO:0000256" key="13">
    <source>
        <dbReference type="SAM" id="Coils"/>
    </source>
</evidence>
<dbReference type="GO" id="GO:0009435">
    <property type="term" value="P:NAD+ biosynthetic process"/>
    <property type="evidence" value="ECO:0007669"/>
    <property type="project" value="UniProtKB-UniPathway"/>
</dbReference>
<accession>A0A7C5HIA8</accession>
<evidence type="ECO:0000256" key="7">
    <source>
        <dbReference type="ARBA" id="ARBA00022827"/>
    </source>
</evidence>
<evidence type="ECO:0000256" key="10">
    <source>
        <dbReference type="NCBIfam" id="TIGR00551"/>
    </source>
</evidence>
<evidence type="ECO:0000256" key="2">
    <source>
        <dbReference type="ARBA" id="ARBA00004950"/>
    </source>
</evidence>
<dbReference type="NCBIfam" id="NF006567">
    <property type="entry name" value="PRK09077.1"/>
    <property type="match status" value="1"/>
</dbReference>
<dbReference type="InterPro" id="IPR005288">
    <property type="entry name" value="NadB"/>
</dbReference>
<dbReference type="SUPFAM" id="SSF51905">
    <property type="entry name" value="FAD/NAD(P)-binding domain"/>
    <property type="match status" value="1"/>
</dbReference>
<dbReference type="Gene3D" id="3.90.700.10">
    <property type="entry name" value="Succinate dehydrogenase/fumarate reductase flavoprotein, catalytic domain"/>
    <property type="match status" value="1"/>
</dbReference>
<keyword evidence="13" id="KW-0175">Coiled coil</keyword>
<comment type="pathway">
    <text evidence="2 12">Cofactor biosynthesis; NAD(+) biosynthesis; iminoaspartate from L-aspartate (oxidase route): step 1/1.</text>
</comment>
<dbReference type="PIRSF" id="PIRSF000171">
    <property type="entry name" value="SDHA_APRA_LASPO"/>
    <property type="match status" value="1"/>
</dbReference>
<feature type="active site" description="Proton acceptor" evidence="11">
    <location>
        <position position="297"/>
    </location>
</feature>
<comment type="caution">
    <text evidence="16">The sequence shown here is derived from an EMBL/GenBank/DDBJ whole genome shotgun (WGS) entry which is preliminary data.</text>
</comment>
<dbReference type="AlphaFoldDB" id="A0A7C5HIA8"/>
<comment type="function">
    <text evidence="12">Catalyzes the oxidation of L-aspartate to iminoaspartate.</text>
</comment>
<protein>
    <recommendedName>
        <fullName evidence="4 10">L-aspartate oxidase</fullName>
        <ecNumber evidence="4 10">1.4.3.16</ecNumber>
    </recommendedName>
</protein>
<dbReference type="PANTHER" id="PTHR42716:SF2">
    <property type="entry name" value="L-ASPARTATE OXIDASE, CHLOROPLASTIC"/>
    <property type="match status" value="1"/>
</dbReference>
<evidence type="ECO:0000259" key="14">
    <source>
        <dbReference type="Pfam" id="PF00890"/>
    </source>
</evidence>
<dbReference type="PANTHER" id="PTHR42716">
    <property type="entry name" value="L-ASPARTATE OXIDASE"/>
    <property type="match status" value="1"/>
</dbReference>
<evidence type="ECO:0000256" key="4">
    <source>
        <dbReference type="ARBA" id="ARBA00012173"/>
    </source>
</evidence>
<comment type="subcellular location">
    <subcellularLocation>
        <location evidence="12">Cytoplasm</location>
    </subcellularLocation>
</comment>
<dbReference type="NCBIfam" id="TIGR00551">
    <property type="entry name" value="nadB"/>
    <property type="match status" value="1"/>
</dbReference>
<dbReference type="EMBL" id="DRSQ01000168">
    <property type="protein sequence ID" value="HHE32603.1"/>
    <property type="molecule type" value="Genomic_DNA"/>
</dbReference>
<evidence type="ECO:0000256" key="1">
    <source>
        <dbReference type="ARBA" id="ARBA00001974"/>
    </source>
</evidence>
<dbReference type="UniPathway" id="UPA00253">
    <property type="reaction ID" value="UER00326"/>
</dbReference>
<evidence type="ECO:0000256" key="8">
    <source>
        <dbReference type="ARBA" id="ARBA00023002"/>
    </source>
</evidence>
<proteinExistence type="inferred from homology"/>
<comment type="catalytic activity">
    <reaction evidence="9">
        <text>L-aspartate + O2 = iminosuccinate + H2O2</text>
        <dbReference type="Rhea" id="RHEA:25876"/>
        <dbReference type="ChEBI" id="CHEBI:15379"/>
        <dbReference type="ChEBI" id="CHEBI:16240"/>
        <dbReference type="ChEBI" id="CHEBI:29991"/>
        <dbReference type="ChEBI" id="CHEBI:77875"/>
        <dbReference type="EC" id="1.4.3.16"/>
    </reaction>
    <physiologicalReaction direction="left-to-right" evidence="9">
        <dbReference type="Rhea" id="RHEA:25877"/>
    </physiologicalReaction>
</comment>
<dbReference type="SUPFAM" id="SSF46977">
    <property type="entry name" value="Succinate dehydrogenase/fumarate reductase flavoprotein C-terminal domain"/>
    <property type="match status" value="1"/>
</dbReference>
<evidence type="ECO:0000313" key="16">
    <source>
        <dbReference type="EMBL" id="HHE32603.1"/>
    </source>
</evidence>
<dbReference type="InterPro" id="IPR036188">
    <property type="entry name" value="FAD/NAD-bd_sf"/>
</dbReference>
<dbReference type="InterPro" id="IPR037099">
    <property type="entry name" value="Fum_R/Succ_DH_flav-like_C_sf"/>
</dbReference>
<comment type="similarity">
    <text evidence="3 12">Belongs to the FAD-dependent oxidoreductase 2 family. NadB subfamily.</text>
</comment>
<evidence type="ECO:0000256" key="9">
    <source>
        <dbReference type="ARBA" id="ARBA00048305"/>
    </source>
</evidence>
<organism evidence="16">
    <name type="scientific">Chlorobaculum parvum</name>
    <dbReference type="NCBI Taxonomy" id="274539"/>
    <lineage>
        <taxon>Bacteria</taxon>
        <taxon>Pseudomonadati</taxon>
        <taxon>Chlorobiota</taxon>
        <taxon>Chlorobiia</taxon>
        <taxon>Chlorobiales</taxon>
        <taxon>Chlorobiaceae</taxon>
        <taxon>Chlorobaculum</taxon>
    </lineage>
</organism>